<keyword evidence="3" id="KW-1185">Reference proteome</keyword>
<proteinExistence type="predicted"/>
<evidence type="ECO:0000313" key="3">
    <source>
        <dbReference type="Proteomes" id="UP000468581"/>
    </source>
</evidence>
<feature type="transmembrane region" description="Helical" evidence="1">
    <location>
        <begin position="7"/>
        <end position="28"/>
    </location>
</feature>
<dbReference type="EMBL" id="JAABOO010000001">
    <property type="protein sequence ID" value="NER13223.1"/>
    <property type="molecule type" value="Genomic_DNA"/>
</dbReference>
<evidence type="ECO:0008006" key="4">
    <source>
        <dbReference type="Google" id="ProtNLM"/>
    </source>
</evidence>
<feature type="transmembrane region" description="Helical" evidence="1">
    <location>
        <begin position="67"/>
        <end position="90"/>
    </location>
</feature>
<organism evidence="2 3">
    <name type="scientific">Leptobacterium flavescens</name>
    <dbReference type="NCBI Taxonomy" id="472055"/>
    <lineage>
        <taxon>Bacteria</taxon>
        <taxon>Pseudomonadati</taxon>
        <taxon>Bacteroidota</taxon>
        <taxon>Flavobacteriia</taxon>
        <taxon>Flavobacteriales</taxon>
        <taxon>Flavobacteriaceae</taxon>
        <taxon>Leptobacterium</taxon>
    </lineage>
</organism>
<dbReference type="Proteomes" id="UP000468581">
    <property type="component" value="Unassembled WGS sequence"/>
</dbReference>
<protein>
    <recommendedName>
        <fullName evidence="4">ATP synthase protein I</fullName>
    </recommendedName>
</protein>
<keyword evidence="1" id="KW-0812">Transmembrane</keyword>
<accession>A0A6P0UQT1</accession>
<evidence type="ECO:0000256" key="1">
    <source>
        <dbReference type="SAM" id="Phobius"/>
    </source>
</evidence>
<sequence length="126" mass="14345">MHTLVRRFLIALTLVLLLVFGIHVLILYLAGSPLFDNSIVLSYIVNFAMAVAIYAVLFLLREKQKEQLGFIFIGGSMFKFLIFFLVFNPIFKADGETSNLEFASFFVPYLTCLIIETLSVIKLLKK</sequence>
<reference evidence="2 3" key="1">
    <citation type="submission" date="2020-01" db="EMBL/GenBank/DDBJ databases">
        <title>Leptobacterium flavescens.</title>
        <authorList>
            <person name="Wang G."/>
        </authorList>
    </citation>
    <scope>NUCLEOTIDE SEQUENCE [LARGE SCALE GENOMIC DNA]</scope>
    <source>
        <strain evidence="2 3">KCTC 22160</strain>
    </source>
</reference>
<keyword evidence="1" id="KW-0472">Membrane</keyword>
<keyword evidence="1" id="KW-1133">Transmembrane helix</keyword>
<evidence type="ECO:0000313" key="2">
    <source>
        <dbReference type="EMBL" id="NER13223.1"/>
    </source>
</evidence>
<feature type="transmembrane region" description="Helical" evidence="1">
    <location>
        <begin position="40"/>
        <end position="60"/>
    </location>
</feature>
<name>A0A6P0UQT1_9FLAO</name>
<feature type="transmembrane region" description="Helical" evidence="1">
    <location>
        <begin position="102"/>
        <end position="124"/>
    </location>
</feature>
<dbReference type="RefSeq" id="WP_163606219.1">
    <property type="nucleotide sequence ID" value="NZ_JAABOO010000001.1"/>
</dbReference>
<dbReference type="AlphaFoldDB" id="A0A6P0UQT1"/>
<comment type="caution">
    <text evidence="2">The sequence shown here is derived from an EMBL/GenBank/DDBJ whole genome shotgun (WGS) entry which is preliminary data.</text>
</comment>
<gene>
    <name evidence="2" type="ORF">GWK08_07215</name>
</gene>